<dbReference type="AlphaFoldDB" id="A0A2D3V1K6"/>
<proteinExistence type="predicted"/>
<dbReference type="InterPro" id="IPR032710">
    <property type="entry name" value="NTF2-like_dom_sf"/>
</dbReference>
<accession>A0A2D3V1K6</accession>
<sequence length="174" mass="19533">MSQSAGSSLQPTPSKESSPRDSVPATPATILTEESSSGKESIATQLEHICVGGALATNNRDFDYLKNDLWKVVTPTFRAHFENFPHPLTLAEHSNILRQTIREFPDYHVEIKSVCSQVSEDEGNAIVYMETEITGAPKNVKTYLINEFLFRREEGVWRCHHHNGMKGISDFNLL</sequence>
<evidence type="ECO:0000256" key="1">
    <source>
        <dbReference type="SAM" id="MobiDB-lite"/>
    </source>
</evidence>
<gene>
    <name evidence="2" type="ORF">RCC_01245</name>
</gene>
<feature type="region of interest" description="Disordered" evidence="1">
    <location>
        <begin position="1"/>
        <end position="39"/>
    </location>
</feature>
<dbReference type="EMBL" id="FJUY01000001">
    <property type="protein sequence ID" value="CZT15379.1"/>
    <property type="molecule type" value="Genomic_DNA"/>
</dbReference>
<name>A0A2D3V1K6_9PEZI</name>
<dbReference type="RefSeq" id="XP_023622276.1">
    <property type="nucleotide sequence ID" value="XM_023766508.1"/>
</dbReference>
<dbReference type="GeneID" id="35596529"/>
<dbReference type="SUPFAM" id="SSF54427">
    <property type="entry name" value="NTF2-like"/>
    <property type="match status" value="1"/>
</dbReference>
<organism evidence="2 3">
    <name type="scientific">Ramularia collo-cygni</name>
    <dbReference type="NCBI Taxonomy" id="112498"/>
    <lineage>
        <taxon>Eukaryota</taxon>
        <taxon>Fungi</taxon>
        <taxon>Dikarya</taxon>
        <taxon>Ascomycota</taxon>
        <taxon>Pezizomycotina</taxon>
        <taxon>Dothideomycetes</taxon>
        <taxon>Dothideomycetidae</taxon>
        <taxon>Mycosphaerellales</taxon>
        <taxon>Mycosphaerellaceae</taxon>
        <taxon>Ramularia</taxon>
    </lineage>
</organism>
<feature type="compositionally biased region" description="Polar residues" evidence="1">
    <location>
        <begin position="1"/>
        <end position="16"/>
    </location>
</feature>
<evidence type="ECO:0000313" key="3">
    <source>
        <dbReference type="Proteomes" id="UP000225277"/>
    </source>
</evidence>
<evidence type="ECO:0008006" key="4">
    <source>
        <dbReference type="Google" id="ProtNLM"/>
    </source>
</evidence>
<reference evidence="2 3" key="1">
    <citation type="submission" date="2016-03" db="EMBL/GenBank/DDBJ databases">
        <authorList>
            <person name="Ploux O."/>
        </authorList>
    </citation>
    <scope>NUCLEOTIDE SEQUENCE [LARGE SCALE GENOMIC DNA]</scope>
    <source>
        <strain evidence="2 3">URUG2</strain>
    </source>
</reference>
<dbReference type="OrthoDB" id="3648675at2759"/>
<evidence type="ECO:0000313" key="2">
    <source>
        <dbReference type="EMBL" id="CZT15379.1"/>
    </source>
</evidence>
<keyword evidence="3" id="KW-1185">Reference proteome</keyword>
<protein>
    <recommendedName>
        <fullName evidence="4">SnoaL-like domain-containing protein</fullName>
    </recommendedName>
</protein>
<dbReference type="Proteomes" id="UP000225277">
    <property type="component" value="Unassembled WGS sequence"/>
</dbReference>